<evidence type="ECO:0000313" key="1">
    <source>
        <dbReference type="EMBL" id="PIM80725.1"/>
    </source>
</evidence>
<organism evidence="1 2">
    <name type="scientific">Fusobacterium pseudoperiodonticum</name>
    <dbReference type="NCBI Taxonomy" id="2663009"/>
    <lineage>
        <taxon>Bacteria</taxon>
        <taxon>Fusobacteriati</taxon>
        <taxon>Fusobacteriota</taxon>
        <taxon>Fusobacteriia</taxon>
        <taxon>Fusobacteriales</taxon>
        <taxon>Fusobacteriaceae</taxon>
        <taxon>Fusobacterium</taxon>
    </lineage>
</organism>
<name>A0A2G9EIP1_9FUSO</name>
<accession>A0A2G9EIP1</accession>
<dbReference type="RefSeq" id="WP_099959318.1">
    <property type="nucleotide sequence ID" value="NZ_PEQY01000001.1"/>
</dbReference>
<evidence type="ECO:0000313" key="2">
    <source>
        <dbReference type="Proteomes" id="UP000229011"/>
    </source>
</evidence>
<sequence>MSRVWRLHTKPKVSVKNKLETKVANELIKRKIVAIGWTLREDIYNELTATGKNELEEDEKSIKDDFEKYKKIIEKNNYETIKGEKKSFFNGKVNPNLIRLNNLKKDDLIWIRSKGKYHLGRVTEKSHYLYAYRDSQKNSDILKLGINNQFTDIDWCEVGSESDIPGRILIAFYQKGTLIEIDEKSVLDISQILYNKRDNYYKIPNKIVNNKKNFYDLLSPNDCEDLLYFYLYHKFKYIVIPSTNKINTQNYEFVMLNSNNRDEKIYIQVKNGYSKGSDLYLEDYQKLDGKVYLLTTAGNIYETKTKKKLLQIAFKQNYEFEEIGSTKNNNKIYAINPEALYEFAKRAYKDETILMPQSILQWFKYLEEEKE</sequence>
<dbReference type="GeneID" id="93328815"/>
<dbReference type="Proteomes" id="UP000229011">
    <property type="component" value="Unassembled WGS sequence"/>
</dbReference>
<dbReference type="AlphaFoldDB" id="A0A2G9EIP1"/>
<dbReference type="EMBL" id="PEQY01000001">
    <property type="protein sequence ID" value="PIM80725.1"/>
    <property type="molecule type" value="Genomic_DNA"/>
</dbReference>
<protein>
    <submittedName>
        <fullName evidence="1">Uncharacterized protein</fullName>
    </submittedName>
</protein>
<comment type="caution">
    <text evidence="1">The sequence shown here is derived from an EMBL/GenBank/DDBJ whole genome shotgun (WGS) entry which is preliminary data.</text>
</comment>
<proteinExistence type="predicted"/>
<reference evidence="1 2" key="1">
    <citation type="submission" date="2017-11" db="EMBL/GenBank/DDBJ databases">
        <title>Genome sequencing of Fusobacterium periodonticum KCOM 1259.</title>
        <authorList>
            <person name="Kook J.-K."/>
            <person name="Park S.-N."/>
            <person name="Lim Y.K."/>
        </authorList>
    </citation>
    <scope>NUCLEOTIDE SEQUENCE [LARGE SCALE GENOMIC DNA]</scope>
    <source>
        <strain evidence="1 2">KCOM 1259</strain>
    </source>
</reference>
<gene>
    <name evidence="1" type="ORF">CTM71_10290</name>
</gene>